<keyword evidence="19" id="KW-1185">Reference proteome</keyword>
<keyword evidence="5 14" id="KW-0479">Metal-binding</keyword>
<dbReference type="GO" id="GO:0004802">
    <property type="term" value="F:transketolase activity"/>
    <property type="evidence" value="ECO:0007669"/>
    <property type="project" value="UniProtKB-UniRule"/>
</dbReference>
<feature type="binding site" evidence="14">
    <location>
        <position position="193"/>
    </location>
    <ligand>
        <name>Mg(2+)</name>
        <dbReference type="ChEBI" id="CHEBI:18420"/>
    </ligand>
</feature>
<accession>A0A2N3PZ81</accession>
<evidence type="ECO:0000256" key="8">
    <source>
        <dbReference type="ARBA" id="ARBA00023052"/>
    </source>
</evidence>
<dbReference type="PANTHER" id="PTHR43522">
    <property type="entry name" value="TRANSKETOLASE"/>
    <property type="match status" value="1"/>
</dbReference>
<dbReference type="PROSITE" id="PS00802">
    <property type="entry name" value="TRANSKETOLASE_2"/>
    <property type="match status" value="1"/>
</dbReference>
<dbReference type="SMART" id="SM00861">
    <property type="entry name" value="Transket_pyr"/>
    <property type="match status" value="1"/>
</dbReference>
<feature type="binding site" evidence="14">
    <location>
        <position position="161"/>
    </location>
    <ligand>
        <name>Mg(2+)</name>
        <dbReference type="ChEBI" id="CHEBI:18420"/>
    </ligand>
</feature>
<dbReference type="EC" id="2.2.1.1" evidence="3 10"/>
<dbReference type="SUPFAM" id="SSF52922">
    <property type="entry name" value="TK C-terminal domain-like"/>
    <property type="match status" value="1"/>
</dbReference>
<dbReference type="GO" id="GO:0006098">
    <property type="term" value="P:pentose-phosphate shunt"/>
    <property type="evidence" value="ECO:0007669"/>
    <property type="project" value="TreeGrafter"/>
</dbReference>
<dbReference type="GO" id="GO:0005829">
    <property type="term" value="C:cytosol"/>
    <property type="evidence" value="ECO:0007669"/>
    <property type="project" value="TreeGrafter"/>
</dbReference>
<dbReference type="InterPro" id="IPR055152">
    <property type="entry name" value="Transketolase-like_C_2"/>
</dbReference>
<feature type="binding site" evidence="12">
    <location>
        <position position="520"/>
    </location>
    <ligand>
        <name>substrate</name>
    </ligand>
</feature>
<feature type="binding site" evidence="12">
    <location>
        <position position="34"/>
    </location>
    <ligand>
        <name>substrate</name>
    </ligand>
</feature>
<dbReference type="InterPro" id="IPR029061">
    <property type="entry name" value="THDP-binding"/>
</dbReference>
<dbReference type="PROSITE" id="PS00801">
    <property type="entry name" value="TRANSKETOLASE_1"/>
    <property type="match status" value="1"/>
</dbReference>
<keyword evidence="7 14" id="KW-0460">Magnesium</keyword>
<feature type="site" description="Important for catalytic activity" evidence="15">
    <location>
        <position position="265"/>
    </location>
</feature>
<sequence length="664" mass="71324">MLEESAKSTMDHRMLANALRFLAIDAVEKAKSGHPGMPMGMADVATVLFGRFLKFDPKHPTWADRDRFVLSGGHGSMLLYSLLHLTGYEKMPLEALRSFRQLGSAAAGHPEADIETGIETTTGPLGQGVANAVGMALAERLLNARFGDGLVDHRTWVFCGDGDMMEGISHEALSLAGHLRLSRLTVLYDDNHISIDGSTELSFSEDVLARVAAYGWAVTRVDGHDPAAVAKAQEDALSSDRPSLIACRTVIGYGAPNKAGSSAAHGAPLGEGEVALTREALGWPYPPFVVPDDIRGAWIKIGQRSVAARQAWVERYRSSPLRELFDRAIGGDLPGLGRIIEELKREAASELPKLATRSASGRVLAAIGPVFRELLGGSADLTPSNNTLFPDAEPVGPGNFTGRYIHYGVREHGMNAIMNGIARHGGLIPYAGTFFCFSDYGRPAIRLSALMGERVIYVMTHDSIGLGEDGPTHQPVEHLAGLRCLPNLQVLRPADLAETAECWQIALESRRTPSVLALSRQSLPTVRTVALADNLCSRGAYLLAEAETSPHRVTLLASGSEVSLAAEARIVLEARGIGTSLVSMPCMSLFDQQPEQYRRAVLGSGTLRVAIEAAVRFGWDRYLGDDGIFIGMTGFGLSGRGPDLYKHFNITSAAVVEAVVSRLT</sequence>
<comment type="function">
    <text evidence="16">Catalyzes the transfer of a two-carbon ketol group from a ketose donor to an aldose acceptor, via a covalent intermediate with the cofactor thiamine pyrophosphate.</text>
</comment>
<comment type="similarity">
    <text evidence="1 16">Belongs to the transketolase family.</text>
</comment>
<evidence type="ECO:0000256" key="5">
    <source>
        <dbReference type="ARBA" id="ARBA00022723"/>
    </source>
</evidence>
<dbReference type="PANTHER" id="PTHR43522:SF2">
    <property type="entry name" value="TRANSKETOLASE 1-RELATED"/>
    <property type="match status" value="1"/>
</dbReference>
<evidence type="ECO:0000313" key="19">
    <source>
        <dbReference type="Proteomes" id="UP000233293"/>
    </source>
</evidence>
<dbReference type="Pfam" id="PF02779">
    <property type="entry name" value="Transket_pyr"/>
    <property type="match status" value="1"/>
</dbReference>
<keyword evidence="4 16" id="KW-0808">Transferase</keyword>
<evidence type="ECO:0000256" key="2">
    <source>
        <dbReference type="ARBA" id="ARBA00011738"/>
    </source>
</evidence>
<evidence type="ECO:0000256" key="16">
    <source>
        <dbReference type="RuleBase" id="RU004996"/>
    </source>
</evidence>
<evidence type="ECO:0000256" key="10">
    <source>
        <dbReference type="NCBIfam" id="TIGR00232"/>
    </source>
</evidence>
<dbReference type="OrthoDB" id="8732661at2"/>
<feature type="binding site" evidence="12">
    <location>
        <position position="473"/>
    </location>
    <ligand>
        <name>substrate</name>
    </ligand>
</feature>
<comment type="caution">
    <text evidence="18">The sequence shown here is derived from an EMBL/GenBank/DDBJ whole genome shotgun (WGS) entry which is preliminary data.</text>
</comment>
<evidence type="ECO:0000259" key="17">
    <source>
        <dbReference type="SMART" id="SM00861"/>
    </source>
</evidence>
<keyword evidence="8 13" id="KW-0786">Thiamine pyrophosphate</keyword>
<comment type="catalytic activity">
    <reaction evidence="9 16">
        <text>D-sedoheptulose 7-phosphate + D-glyceraldehyde 3-phosphate = aldehydo-D-ribose 5-phosphate + D-xylulose 5-phosphate</text>
        <dbReference type="Rhea" id="RHEA:10508"/>
        <dbReference type="ChEBI" id="CHEBI:57483"/>
        <dbReference type="ChEBI" id="CHEBI:57737"/>
        <dbReference type="ChEBI" id="CHEBI:58273"/>
        <dbReference type="ChEBI" id="CHEBI:59776"/>
        <dbReference type="EC" id="2.2.1.1"/>
    </reaction>
</comment>
<feature type="binding site" evidence="12">
    <location>
        <position position="469"/>
    </location>
    <ligand>
        <name>substrate</name>
    </ligand>
</feature>
<feature type="active site" description="Proton donor" evidence="11">
    <location>
        <position position="411"/>
    </location>
</feature>
<comment type="subunit">
    <text evidence="2 16">Homodimer.</text>
</comment>
<feature type="binding site" evidence="13">
    <location>
        <position position="191"/>
    </location>
    <ligand>
        <name>thiamine diphosphate</name>
        <dbReference type="ChEBI" id="CHEBI:58937"/>
    </ligand>
</feature>
<dbReference type="AlphaFoldDB" id="A0A2N3PZ81"/>
<dbReference type="EMBL" id="PIUM01000003">
    <property type="protein sequence ID" value="PKU25716.1"/>
    <property type="molecule type" value="Genomic_DNA"/>
</dbReference>
<feature type="binding site" evidence="12">
    <location>
        <position position="357"/>
    </location>
    <ligand>
        <name>substrate</name>
    </ligand>
</feature>
<dbReference type="FunFam" id="3.40.50.970:FF:000004">
    <property type="entry name" value="Transketolase"/>
    <property type="match status" value="1"/>
</dbReference>
<name>A0A2N3PZ81_9PROT</name>
<evidence type="ECO:0000256" key="6">
    <source>
        <dbReference type="ARBA" id="ARBA00022837"/>
    </source>
</evidence>
<dbReference type="RefSeq" id="WP_101249260.1">
    <property type="nucleotide sequence ID" value="NZ_PIUM01000003.1"/>
</dbReference>
<feature type="binding site" evidence="12">
    <location>
        <position position="461"/>
    </location>
    <ligand>
        <name>substrate</name>
    </ligand>
</feature>
<evidence type="ECO:0000256" key="15">
    <source>
        <dbReference type="PIRSR" id="PIRSR605478-5"/>
    </source>
</evidence>
<dbReference type="InterPro" id="IPR033247">
    <property type="entry name" value="Transketolase_fam"/>
</dbReference>
<dbReference type="Proteomes" id="UP000233293">
    <property type="component" value="Unassembled WGS sequence"/>
</dbReference>
<evidence type="ECO:0000256" key="9">
    <source>
        <dbReference type="ARBA" id="ARBA00049473"/>
    </source>
</evidence>
<dbReference type="InterPro" id="IPR005478">
    <property type="entry name" value="Transketolase_bac-like"/>
</dbReference>
<dbReference type="GO" id="GO:0046872">
    <property type="term" value="F:metal ion binding"/>
    <property type="evidence" value="ECO:0007669"/>
    <property type="project" value="UniProtKB-KW"/>
</dbReference>
<feature type="binding site" evidence="13">
    <location>
        <begin position="123"/>
        <end position="125"/>
    </location>
    <ligand>
        <name>thiamine diphosphate</name>
        <dbReference type="ChEBI" id="CHEBI:58937"/>
    </ligand>
</feature>
<feature type="binding site" evidence="12">
    <location>
        <position position="384"/>
    </location>
    <ligand>
        <name>substrate</name>
    </ligand>
</feature>
<protein>
    <recommendedName>
        <fullName evidence="3 10">Transketolase</fullName>
        <ecNumber evidence="3 10">2.2.1.1</ecNumber>
    </recommendedName>
</protein>
<feature type="domain" description="Transketolase-like pyrimidine-binding" evidence="17">
    <location>
        <begin position="354"/>
        <end position="525"/>
    </location>
</feature>
<evidence type="ECO:0000256" key="14">
    <source>
        <dbReference type="PIRSR" id="PIRSR605478-4"/>
    </source>
</evidence>
<dbReference type="InterPro" id="IPR020826">
    <property type="entry name" value="Transketolase_BS"/>
</dbReference>
<proteinExistence type="inferred from homology"/>
<feature type="binding site" evidence="12">
    <location>
        <position position="265"/>
    </location>
    <ligand>
        <name>substrate</name>
    </ligand>
</feature>
<feature type="binding site" evidence="13">
    <location>
        <position position="265"/>
    </location>
    <ligand>
        <name>thiamine diphosphate</name>
        <dbReference type="ChEBI" id="CHEBI:58937"/>
    </ligand>
</feature>
<feature type="binding site" evidence="13">
    <location>
        <position position="437"/>
    </location>
    <ligand>
        <name>thiamine diphosphate</name>
        <dbReference type="ChEBI" id="CHEBI:58937"/>
    </ligand>
</feature>
<comment type="cofactor">
    <cofactor evidence="13">
        <name>thiamine diphosphate</name>
        <dbReference type="ChEBI" id="CHEBI:58937"/>
    </cofactor>
    <text evidence="13">Binds 1 thiamine pyrophosphate per subunit. During the reaction, the substrate forms a covalent intermediate with the cofactor.</text>
</comment>
<dbReference type="FunFam" id="3.40.50.970:FF:000003">
    <property type="entry name" value="Transketolase"/>
    <property type="match status" value="1"/>
</dbReference>
<dbReference type="InterPro" id="IPR005474">
    <property type="entry name" value="Transketolase_N"/>
</dbReference>
<keyword evidence="6 16" id="KW-0106">Calcium</keyword>
<gene>
    <name evidence="18" type="primary">tkt</name>
    <name evidence="18" type="ORF">CWS72_03855</name>
</gene>
<dbReference type="CDD" id="cd07033">
    <property type="entry name" value="TPP_PYR_DXS_TK_like"/>
    <property type="match status" value="1"/>
</dbReference>
<feature type="binding site" evidence="14">
    <location>
        <position position="191"/>
    </location>
    <ligand>
        <name>Mg(2+)</name>
        <dbReference type="ChEBI" id="CHEBI:18420"/>
    </ligand>
</feature>
<dbReference type="InterPro" id="IPR049557">
    <property type="entry name" value="Transketolase_CS"/>
</dbReference>
<dbReference type="InterPro" id="IPR009014">
    <property type="entry name" value="Transketo_C/PFOR_II"/>
</dbReference>
<dbReference type="CDD" id="cd02012">
    <property type="entry name" value="TPP_TK"/>
    <property type="match status" value="1"/>
</dbReference>
<evidence type="ECO:0000256" key="4">
    <source>
        <dbReference type="ARBA" id="ARBA00022679"/>
    </source>
</evidence>
<dbReference type="Gene3D" id="3.40.50.970">
    <property type="match status" value="2"/>
</dbReference>
<feature type="binding site" evidence="13">
    <location>
        <position position="162"/>
    </location>
    <ligand>
        <name>thiamine diphosphate</name>
        <dbReference type="ChEBI" id="CHEBI:58937"/>
    </ligand>
</feature>
<comment type="cofactor">
    <cofactor evidence="16">
        <name>Mg(2+)</name>
        <dbReference type="ChEBI" id="CHEBI:18420"/>
    </cofactor>
    <cofactor evidence="16">
        <name>Ca(2+)</name>
        <dbReference type="ChEBI" id="CHEBI:29108"/>
    </cofactor>
    <cofactor evidence="16">
        <name>Mn(2+)</name>
        <dbReference type="ChEBI" id="CHEBI:29035"/>
    </cofactor>
    <cofactor evidence="16">
        <name>Co(2+)</name>
        <dbReference type="ChEBI" id="CHEBI:48828"/>
    </cofactor>
    <text evidence="16">Binds 1 Mg(2+) ion per subunit. Can also utilize other divalent metal cations, such as Ca(2+), Mn(2+) and Co(2+).</text>
</comment>
<evidence type="ECO:0000256" key="11">
    <source>
        <dbReference type="PIRSR" id="PIRSR605478-1"/>
    </source>
</evidence>
<feature type="binding site" evidence="13">
    <location>
        <position position="74"/>
    </location>
    <ligand>
        <name>thiamine diphosphate</name>
        <dbReference type="ChEBI" id="CHEBI:58937"/>
    </ligand>
</feature>
<dbReference type="Gene3D" id="3.40.50.920">
    <property type="match status" value="1"/>
</dbReference>
<evidence type="ECO:0000256" key="1">
    <source>
        <dbReference type="ARBA" id="ARBA00007131"/>
    </source>
</evidence>
<evidence type="ECO:0000256" key="3">
    <source>
        <dbReference type="ARBA" id="ARBA00013152"/>
    </source>
</evidence>
<evidence type="ECO:0000256" key="13">
    <source>
        <dbReference type="PIRSR" id="PIRSR605478-3"/>
    </source>
</evidence>
<feature type="site" description="Important for catalytic activity" evidence="15">
    <location>
        <position position="34"/>
    </location>
</feature>
<dbReference type="Pfam" id="PF22613">
    <property type="entry name" value="Transketolase_C_1"/>
    <property type="match status" value="1"/>
</dbReference>
<dbReference type="NCBIfam" id="TIGR00232">
    <property type="entry name" value="tktlase_bact"/>
    <property type="match status" value="1"/>
</dbReference>
<dbReference type="InterPro" id="IPR005475">
    <property type="entry name" value="Transketolase-like_Pyr-bd"/>
</dbReference>
<evidence type="ECO:0000256" key="12">
    <source>
        <dbReference type="PIRSR" id="PIRSR605478-2"/>
    </source>
</evidence>
<comment type="cofactor">
    <cofactor evidence="14">
        <name>Mg(2+)</name>
        <dbReference type="ChEBI" id="CHEBI:18420"/>
    </cofactor>
    <text evidence="14">Binds 1 Mg(2+) ion per subunit. Can also utilize other divalent metal cations, such as Ca(2+), Mn(2+) and Co(2+).</text>
</comment>
<reference evidence="19" key="1">
    <citation type="submission" date="2017-12" db="EMBL/GenBank/DDBJ databases">
        <title>Draft genome sequence of Telmatospirillum siberiense 26-4b1T, an acidotolerant peatland alphaproteobacterium potentially involved in sulfur cycling.</title>
        <authorList>
            <person name="Hausmann B."/>
            <person name="Pjevac P."/>
            <person name="Schreck K."/>
            <person name="Herbold C.W."/>
            <person name="Daims H."/>
            <person name="Wagner M."/>
            <person name="Pester M."/>
            <person name="Loy A."/>
        </authorList>
    </citation>
    <scope>NUCLEOTIDE SEQUENCE [LARGE SCALE GENOMIC DNA]</scope>
    <source>
        <strain evidence="19">26-4b1</strain>
    </source>
</reference>
<organism evidence="18 19">
    <name type="scientific">Telmatospirillum siberiense</name>
    <dbReference type="NCBI Taxonomy" id="382514"/>
    <lineage>
        <taxon>Bacteria</taxon>
        <taxon>Pseudomonadati</taxon>
        <taxon>Pseudomonadota</taxon>
        <taxon>Alphaproteobacteria</taxon>
        <taxon>Rhodospirillales</taxon>
        <taxon>Rhodospirillaceae</taxon>
        <taxon>Telmatospirillum</taxon>
    </lineage>
</organism>
<evidence type="ECO:0000256" key="7">
    <source>
        <dbReference type="ARBA" id="ARBA00022842"/>
    </source>
</evidence>
<dbReference type="SUPFAM" id="SSF52518">
    <property type="entry name" value="Thiamin diphosphate-binding fold (THDP-binding)"/>
    <property type="match status" value="2"/>
</dbReference>
<evidence type="ECO:0000313" key="18">
    <source>
        <dbReference type="EMBL" id="PKU25716.1"/>
    </source>
</evidence>
<dbReference type="Pfam" id="PF00456">
    <property type="entry name" value="Transketolase_N"/>
    <property type="match status" value="1"/>
</dbReference>